<evidence type="ECO:0000313" key="3">
    <source>
        <dbReference type="Proteomes" id="UP000499080"/>
    </source>
</evidence>
<evidence type="ECO:0000256" key="1">
    <source>
        <dbReference type="SAM" id="MobiDB-lite"/>
    </source>
</evidence>
<organism evidence="2 3">
    <name type="scientific">Araneus ventricosus</name>
    <name type="common">Orbweaver spider</name>
    <name type="synonym">Epeira ventricosa</name>
    <dbReference type="NCBI Taxonomy" id="182803"/>
    <lineage>
        <taxon>Eukaryota</taxon>
        <taxon>Metazoa</taxon>
        <taxon>Ecdysozoa</taxon>
        <taxon>Arthropoda</taxon>
        <taxon>Chelicerata</taxon>
        <taxon>Arachnida</taxon>
        <taxon>Araneae</taxon>
        <taxon>Araneomorphae</taxon>
        <taxon>Entelegynae</taxon>
        <taxon>Araneoidea</taxon>
        <taxon>Araneidae</taxon>
        <taxon>Araneus</taxon>
    </lineage>
</organism>
<evidence type="ECO:0000313" key="2">
    <source>
        <dbReference type="EMBL" id="GBO27375.1"/>
    </source>
</evidence>
<reference evidence="2 3" key="1">
    <citation type="journal article" date="2019" name="Sci. Rep.">
        <title>Orb-weaving spider Araneus ventricosus genome elucidates the spidroin gene catalogue.</title>
        <authorList>
            <person name="Kono N."/>
            <person name="Nakamura H."/>
            <person name="Ohtoshi R."/>
            <person name="Moran D.A.P."/>
            <person name="Shinohara A."/>
            <person name="Yoshida Y."/>
            <person name="Fujiwara M."/>
            <person name="Mori M."/>
            <person name="Tomita M."/>
            <person name="Arakawa K."/>
        </authorList>
    </citation>
    <scope>NUCLEOTIDE SEQUENCE [LARGE SCALE GENOMIC DNA]</scope>
</reference>
<feature type="compositionally biased region" description="Basic residues" evidence="1">
    <location>
        <begin position="74"/>
        <end position="90"/>
    </location>
</feature>
<accession>A0A4Y2VPV9</accession>
<protein>
    <submittedName>
        <fullName evidence="2">Uncharacterized protein</fullName>
    </submittedName>
</protein>
<dbReference type="Proteomes" id="UP000499080">
    <property type="component" value="Unassembled WGS sequence"/>
</dbReference>
<keyword evidence="3" id="KW-1185">Reference proteome</keyword>
<dbReference type="EMBL" id="BGPR01050368">
    <property type="protein sequence ID" value="GBO27375.1"/>
    <property type="molecule type" value="Genomic_DNA"/>
</dbReference>
<comment type="caution">
    <text evidence="2">The sequence shown here is derived from an EMBL/GenBank/DDBJ whole genome shotgun (WGS) entry which is preliminary data.</text>
</comment>
<gene>
    <name evidence="2" type="ORF">AVEN_150994_1</name>
</gene>
<name>A0A4Y2VPV9_ARAVE</name>
<proteinExistence type="predicted"/>
<feature type="region of interest" description="Disordered" evidence="1">
    <location>
        <begin position="71"/>
        <end position="90"/>
    </location>
</feature>
<dbReference type="AlphaFoldDB" id="A0A4Y2VPV9"/>
<sequence length="90" mass="9812">MKTSLPTNSRRGTTFSAIRATKHEGRVVGTSCDNAVNHIYRPTEESRLAPSVKNVATIKTSAAPHLVQLGVTRRGTKPSKPRSWKKVATD</sequence>